<evidence type="ECO:0000256" key="1">
    <source>
        <dbReference type="SAM" id="MobiDB-lite"/>
    </source>
</evidence>
<dbReference type="SUPFAM" id="SSF50494">
    <property type="entry name" value="Trypsin-like serine proteases"/>
    <property type="match status" value="1"/>
</dbReference>
<dbReference type="PANTHER" id="PTHR43019">
    <property type="entry name" value="SERINE ENDOPROTEASE DEGS"/>
    <property type="match status" value="1"/>
</dbReference>
<evidence type="ECO:0000313" key="3">
    <source>
        <dbReference type="EMBL" id="SPF41404.1"/>
    </source>
</evidence>
<dbReference type="Proteomes" id="UP000238701">
    <property type="component" value="Unassembled WGS sequence"/>
</dbReference>
<sequence length="276" mass="29347">MKTFLALILVASAALAQDVEKQLKRVSHNANFAVLPVWYTDPSDRTKSGVVGTAFLVTPDGYFITAAHVLEHYKSQSADMMVSLRQRSRDMVGIPFDLIEKDDTHDLALCKTATPLKFVARKENPGTERPVASLHIASSAPVAGEFIAIAGFPLGSWSPAIQFGNVAAIYTTNPNSGRVPAGQRDLIQISASGNMGNSGSPVIELDTGNVIGVIVQAQPAPLFGPLSNSLPLAQSSGIMLAVPASWVNDLLKRHGVTSIAQQPPEGHTSYDPLPEK</sequence>
<dbReference type="AlphaFoldDB" id="A0A2U3KP50"/>
<dbReference type="OrthoDB" id="1522627at2"/>
<organism evidence="3 4">
    <name type="scientific">Candidatus Sulfotelmatobacter kueseliae</name>
    <dbReference type="NCBI Taxonomy" id="2042962"/>
    <lineage>
        <taxon>Bacteria</taxon>
        <taxon>Pseudomonadati</taxon>
        <taxon>Acidobacteriota</taxon>
        <taxon>Terriglobia</taxon>
        <taxon>Terriglobales</taxon>
        <taxon>Candidatus Korobacteraceae</taxon>
        <taxon>Candidatus Sulfotelmatobacter</taxon>
    </lineage>
</organism>
<protein>
    <recommendedName>
        <fullName evidence="5">Peptidase S1 and S6, chymotrypsin/Hap</fullName>
    </recommendedName>
</protein>
<proteinExistence type="predicted"/>
<dbReference type="PANTHER" id="PTHR43019:SF23">
    <property type="entry name" value="PROTEASE DO-LIKE 5, CHLOROPLASTIC"/>
    <property type="match status" value="1"/>
</dbReference>
<name>A0A2U3KP50_9BACT</name>
<dbReference type="InterPro" id="IPR009003">
    <property type="entry name" value="Peptidase_S1_PA"/>
</dbReference>
<accession>A0A2U3KP50</accession>
<dbReference type="EMBL" id="OMOD01000129">
    <property type="protein sequence ID" value="SPF41404.1"/>
    <property type="molecule type" value="Genomic_DNA"/>
</dbReference>
<evidence type="ECO:0008006" key="5">
    <source>
        <dbReference type="Google" id="ProtNLM"/>
    </source>
</evidence>
<feature type="chain" id="PRO_5015613838" description="Peptidase S1 and S6, chymotrypsin/Hap" evidence="2">
    <location>
        <begin position="17"/>
        <end position="276"/>
    </location>
</feature>
<feature type="region of interest" description="Disordered" evidence="1">
    <location>
        <begin position="257"/>
        <end position="276"/>
    </location>
</feature>
<reference evidence="4" key="1">
    <citation type="submission" date="2018-02" db="EMBL/GenBank/DDBJ databases">
        <authorList>
            <person name="Hausmann B."/>
        </authorList>
    </citation>
    <scope>NUCLEOTIDE SEQUENCE [LARGE SCALE GENOMIC DNA]</scope>
    <source>
        <strain evidence="4">Peat soil MAG SbA1</strain>
    </source>
</reference>
<evidence type="ECO:0000313" key="4">
    <source>
        <dbReference type="Proteomes" id="UP000238701"/>
    </source>
</evidence>
<dbReference type="Pfam" id="PF13365">
    <property type="entry name" value="Trypsin_2"/>
    <property type="match status" value="1"/>
</dbReference>
<evidence type="ECO:0000256" key="2">
    <source>
        <dbReference type="SAM" id="SignalP"/>
    </source>
</evidence>
<dbReference type="Gene3D" id="2.40.10.10">
    <property type="entry name" value="Trypsin-like serine proteases"/>
    <property type="match status" value="2"/>
</dbReference>
<keyword evidence="2" id="KW-0732">Signal</keyword>
<dbReference type="InterPro" id="IPR043504">
    <property type="entry name" value="Peptidase_S1_PA_chymotrypsin"/>
</dbReference>
<feature type="signal peptide" evidence="2">
    <location>
        <begin position="1"/>
        <end position="16"/>
    </location>
</feature>
<gene>
    <name evidence="3" type="ORF">SBA1_360001</name>
</gene>